<feature type="region of interest" description="Disordered" evidence="1">
    <location>
        <begin position="69"/>
        <end position="93"/>
    </location>
</feature>
<reference evidence="4" key="1">
    <citation type="submission" date="2012-12" db="EMBL/GenBank/DDBJ databases">
        <authorList>
            <person name="Hellsten U."/>
            <person name="Grimwood J."/>
            <person name="Chapman J.A."/>
            <person name="Shapiro H."/>
            <person name="Aerts A."/>
            <person name="Otillar R.P."/>
            <person name="Terry A.Y."/>
            <person name="Boore J.L."/>
            <person name="Simakov O."/>
            <person name="Marletaz F."/>
            <person name="Cho S.-J."/>
            <person name="Edsinger-Gonzales E."/>
            <person name="Havlak P."/>
            <person name="Kuo D.-H."/>
            <person name="Larsson T."/>
            <person name="Lv J."/>
            <person name="Arendt D."/>
            <person name="Savage R."/>
            <person name="Osoegawa K."/>
            <person name="de Jong P."/>
            <person name="Lindberg D.R."/>
            <person name="Seaver E.C."/>
            <person name="Weisblat D.A."/>
            <person name="Putnam N.H."/>
            <person name="Grigoriev I.V."/>
            <person name="Rokhsar D.S."/>
        </authorList>
    </citation>
    <scope>NUCLEOTIDE SEQUENCE</scope>
    <source>
        <strain evidence="4">I ESC-2004</strain>
    </source>
</reference>
<dbReference type="Proteomes" id="UP000014760">
    <property type="component" value="Unassembled WGS sequence"/>
</dbReference>
<reference evidence="2 4" key="2">
    <citation type="journal article" date="2013" name="Nature">
        <title>Insights into bilaterian evolution from three spiralian genomes.</title>
        <authorList>
            <person name="Simakov O."/>
            <person name="Marletaz F."/>
            <person name="Cho S.J."/>
            <person name="Edsinger-Gonzales E."/>
            <person name="Havlak P."/>
            <person name="Hellsten U."/>
            <person name="Kuo D.H."/>
            <person name="Larsson T."/>
            <person name="Lv J."/>
            <person name="Arendt D."/>
            <person name="Savage R."/>
            <person name="Osoegawa K."/>
            <person name="de Jong P."/>
            <person name="Grimwood J."/>
            <person name="Chapman J.A."/>
            <person name="Shapiro H."/>
            <person name="Aerts A."/>
            <person name="Otillar R.P."/>
            <person name="Terry A.Y."/>
            <person name="Boore J.L."/>
            <person name="Grigoriev I.V."/>
            <person name="Lindberg D.R."/>
            <person name="Seaver E.C."/>
            <person name="Weisblat D.A."/>
            <person name="Putnam N.H."/>
            <person name="Rokhsar D.S."/>
        </authorList>
    </citation>
    <scope>NUCLEOTIDE SEQUENCE</scope>
    <source>
        <strain evidence="2 4">I ESC-2004</strain>
    </source>
</reference>
<feature type="compositionally biased region" description="Low complexity" evidence="1">
    <location>
        <begin position="217"/>
        <end position="228"/>
    </location>
</feature>
<proteinExistence type="predicted"/>
<evidence type="ECO:0000313" key="2">
    <source>
        <dbReference type="EMBL" id="ELT96416.1"/>
    </source>
</evidence>
<protein>
    <submittedName>
        <fullName evidence="2 3">Uncharacterized protein</fullName>
    </submittedName>
</protein>
<evidence type="ECO:0000256" key="1">
    <source>
        <dbReference type="SAM" id="MobiDB-lite"/>
    </source>
</evidence>
<evidence type="ECO:0000313" key="4">
    <source>
        <dbReference type="Proteomes" id="UP000014760"/>
    </source>
</evidence>
<dbReference type="AlphaFoldDB" id="R7TYB7"/>
<feature type="region of interest" description="Disordered" evidence="1">
    <location>
        <begin position="215"/>
        <end position="234"/>
    </location>
</feature>
<dbReference type="EMBL" id="KB308827">
    <property type="protein sequence ID" value="ELT96416.1"/>
    <property type="molecule type" value="Genomic_DNA"/>
</dbReference>
<dbReference type="EMBL" id="AMQN01011330">
    <property type="status" value="NOT_ANNOTATED_CDS"/>
    <property type="molecule type" value="Genomic_DNA"/>
</dbReference>
<keyword evidence="4" id="KW-1185">Reference proteome</keyword>
<dbReference type="EnsemblMetazoa" id="CapteT203053">
    <property type="protein sequence ID" value="CapteP203053"/>
    <property type="gene ID" value="CapteG203053"/>
</dbReference>
<accession>R7TYB7</accession>
<dbReference type="EMBL" id="AMQN01011329">
    <property type="status" value="NOT_ANNOTATED_CDS"/>
    <property type="molecule type" value="Genomic_DNA"/>
</dbReference>
<reference evidence="3" key="3">
    <citation type="submission" date="2015-06" db="UniProtKB">
        <authorList>
            <consortium name="EnsemblMetazoa"/>
        </authorList>
    </citation>
    <scope>IDENTIFICATION</scope>
</reference>
<gene>
    <name evidence="2" type="ORF">CAPTEDRAFT_203053</name>
</gene>
<name>R7TYB7_CAPTE</name>
<sequence>MLMRADDLNPQSIIATLSKFAQAKEEKQSSQRVSAITHIKALWPTLSCESRVALILVQSSVRSSIKVVDQGSRVNQSPERAVRSPAGPQRQPSWSLTVNRRLVAVATLEGRLSRHGGLEGREVISAGGSNEGQECPACPRVRRGLNKRREALSKLVICVTAFSNAQEHYVETMNEEQAEQESRYLTEKMTIFHDVVENTRASLRRQEDELYVTAAGSSTKSVTTTRTNSSRRTKERLAELKVERDLLSRKMDVEFQAELLRLELETRKAMVVDQLHDEEELSPSQRSPCHDRSRQHRRYSRYNRYSHRYSRRSHIEIV</sequence>
<dbReference type="HOGENOM" id="CLU_049373_0_0_1"/>
<feature type="region of interest" description="Disordered" evidence="1">
    <location>
        <begin position="276"/>
        <end position="297"/>
    </location>
</feature>
<organism evidence="2">
    <name type="scientific">Capitella teleta</name>
    <name type="common">Polychaete worm</name>
    <dbReference type="NCBI Taxonomy" id="283909"/>
    <lineage>
        <taxon>Eukaryota</taxon>
        <taxon>Metazoa</taxon>
        <taxon>Spiralia</taxon>
        <taxon>Lophotrochozoa</taxon>
        <taxon>Annelida</taxon>
        <taxon>Polychaeta</taxon>
        <taxon>Sedentaria</taxon>
        <taxon>Scolecida</taxon>
        <taxon>Capitellidae</taxon>
        <taxon>Capitella</taxon>
    </lineage>
</organism>
<evidence type="ECO:0000313" key="3">
    <source>
        <dbReference type="EnsemblMetazoa" id="CapteP203053"/>
    </source>
</evidence>